<evidence type="ECO:0000313" key="2">
    <source>
        <dbReference type="EMBL" id="ASY27875.1"/>
    </source>
</evidence>
<evidence type="ECO:0000313" key="3">
    <source>
        <dbReference type="Proteomes" id="UP000217221"/>
    </source>
</evidence>
<name>A0A249LG69_9ACTN</name>
<dbReference type="EMBL" id="CP016782">
    <property type="protein sequence ID" value="ASY27875.1"/>
    <property type="molecule type" value="Genomic_DNA"/>
</dbReference>
<reference evidence="2 3" key="1">
    <citation type="submission" date="2016-07" db="EMBL/GenBank/DDBJ databases">
        <title>High microdiversification within the ubiquitous acI lineage of Actinobacteria.</title>
        <authorList>
            <person name="Neuenschwander S.M."/>
            <person name="Salcher M."/>
            <person name="Ghai R."/>
            <person name="Pernthaler J."/>
        </authorList>
    </citation>
    <scope>NUCLEOTIDE SEQUENCE [LARGE SCALE GENOMIC DNA]</scope>
    <source>
        <strain evidence="2">MMS-VB-114</strain>
    </source>
</reference>
<accession>A0A249LG69</accession>
<dbReference type="RefSeq" id="WP_095698172.1">
    <property type="nucleotide sequence ID" value="NZ_CP016782.1"/>
</dbReference>
<proteinExistence type="predicted"/>
<evidence type="ECO:0008006" key="4">
    <source>
        <dbReference type="Google" id="ProtNLM"/>
    </source>
</evidence>
<sequence>MRRLSYLLVAVLLVTSAPSSWAAAKAGAKCTTKDLVVKSGKQSLVCKKSGKTLKWSVQKSGGEQKPSNPGTGDSQLSALEEYAKKLVAQRVPGVPKLKTSLQSPDDKAVIQMTENAQYAFSVYESIAPLGYTPQWIIGEKESWVKDKLTANNCTNIAKFISPNQGSAGCELAVVWRAPDVRNDLIMQNTMLIQGGHELFHLYQTQRWGQYWDRVPDWVREGSANVGMNIILANFDGGKSFANYSVARKVEMSPRDKATCEASLQKWESNNTAEGFGNNKGCEYGLGLLMNEFLITKGFTLNDTLGMIGLIGLGTDFPTAFEKTYGMSTAKYFSELRVYLKTQNYGW</sequence>
<feature type="chain" id="PRO_5013145918" description="Peptidase" evidence="1">
    <location>
        <begin position="23"/>
        <end position="346"/>
    </location>
</feature>
<organism evidence="2 3">
    <name type="scientific">Candidatus Planktophila limnetica</name>
    <dbReference type="NCBI Taxonomy" id="573600"/>
    <lineage>
        <taxon>Bacteria</taxon>
        <taxon>Bacillati</taxon>
        <taxon>Actinomycetota</taxon>
        <taxon>Actinomycetes</taxon>
        <taxon>Candidatus Nanopelagicales</taxon>
        <taxon>Candidatus Nanopelagicaceae</taxon>
        <taxon>Candidatus Planktophila</taxon>
    </lineage>
</organism>
<dbReference type="AlphaFoldDB" id="A0A249LG69"/>
<dbReference type="Proteomes" id="UP000217221">
    <property type="component" value="Chromosome"/>
</dbReference>
<evidence type="ECO:0000256" key="1">
    <source>
        <dbReference type="SAM" id="SignalP"/>
    </source>
</evidence>
<dbReference type="KEGG" id="plim:PHILAsVB114_04380"/>
<protein>
    <recommendedName>
        <fullName evidence="4">Peptidase</fullName>
    </recommendedName>
</protein>
<gene>
    <name evidence="2" type="ORF">PHILAsVB114_04380</name>
</gene>
<keyword evidence="3" id="KW-1185">Reference proteome</keyword>
<keyword evidence="1" id="KW-0732">Signal</keyword>
<feature type="signal peptide" evidence="1">
    <location>
        <begin position="1"/>
        <end position="22"/>
    </location>
</feature>